<evidence type="ECO:0000256" key="1">
    <source>
        <dbReference type="ARBA" id="ARBA00006739"/>
    </source>
</evidence>
<dbReference type="PANTHER" id="PTHR43179:SF12">
    <property type="entry name" value="GALACTOFURANOSYLTRANSFERASE GLFT2"/>
    <property type="match status" value="1"/>
</dbReference>
<feature type="domain" description="Glycosyltransferase 2-like" evidence="4">
    <location>
        <begin position="5"/>
        <end position="173"/>
    </location>
</feature>
<protein>
    <submittedName>
        <fullName evidence="5">Glycosyl transferase family 2</fullName>
    </submittedName>
</protein>
<evidence type="ECO:0000313" key="5">
    <source>
        <dbReference type="EMBL" id="CCF82310.1"/>
    </source>
</evidence>
<dbReference type="GO" id="GO:0016757">
    <property type="term" value="F:glycosyltransferase activity"/>
    <property type="evidence" value="ECO:0007669"/>
    <property type="project" value="UniProtKB-KW"/>
</dbReference>
<organism evidence="5 6">
    <name type="scientific">Nitrolancea hollandica Lb</name>
    <dbReference type="NCBI Taxonomy" id="1129897"/>
    <lineage>
        <taxon>Bacteria</taxon>
        <taxon>Pseudomonadati</taxon>
        <taxon>Thermomicrobiota</taxon>
        <taxon>Thermomicrobia</taxon>
        <taxon>Sphaerobacterales</taxon>
        <taxon>Sphaerobacterineae</taxon>
        <taxon>Sphaerobacteraceae</taxon>
        <taxon>Nitrolancea</taxon>
    </lineage>
</organism>
<dbReference type="PANTHER" id="PTHR43179">
    <property type="entry name" value="RHAMNOSYLTRANSFERASE WBBL"/>
    <property type="match status" value="1"/>
</dbReference>
<dbReference type="EMBL" id="CAGS01000004">
    <property type="protein sequence ID" value="CCF82310.1"/>
    <property type="molecule type" value="Genomic_DNA"/>
</dbReference>
<dbReference type="Pfam" id="PF00535">
    <property type="entry name" value="Glycos_transf_2"/>
    <property type="match status" value="1"/>
</dbReference>
<evidence type="ECO:0000313" key="6">
    <source>
        <dbReference type="Proteomes" id="UP000004221"/>
    </source>
</evidence>
<comment type="caution">
    <text evidence="5">The sequence shown here is derived from an EMBL/GenBank/DDBJ whole genome shotgun (WGS) entry which is preliminary data.</text>
</comment>
<reference evidence="5 6" key="1">
    <citation type="journal article" date="2012" name="ISME J.">
        <title>Nitrification expanded: discovery, physiology and genomics of a nitrite-oxidizing bacterium from the phylum Chloroflexi.</title>
        <authorList>
            <person name="Sorokin D.Y."/>
            <person name="Lucker S."/>
            <person name="Vejmelkova D."/>
            <person name="Kostrikina N.A."/>
            <person name="Kleerebezem R."/>
            <person name="Rijpstra W.I."/>
            <person name="Damste J.S."/>
            <person name="Le Paslier D."/>
            <person name="Muyzer G."/>
            <person name="Wagner M."/>
            <person name="van Loosdrecht M.C."/>
            <person name="Daims H."/>
        </authorList>
    </citation>
    <scope>NUCLEOTIDE SEQUENCE [LARGE SCALE GENOMIC DNA]</scope>
    <source>
        <strain evidence="6">none</strain>
    </source>
</reference>
<dbReference type="OrthoDB" id="9771846at2"/>
<proteinExistence type="inferred from homology"/>
<dbReference type="InterPro" id="IPR001173">
    <property type="entry name" value="Glyco_trans_2-like"/>
</dbReference>
<evidence type="ECO:0000256" key="3">
    <source>
        <dbReference type="ARBA" id="ARBA00022679"/>
    </source>
</evidence>
<name>I4EC98_9BACT</name>
<dbReference type="RefSeq" id="WP_008474423.1">
    <property type="nucleotide sequence ID" value="NZ_CAGS01000004.1"/>
</dbReference>
<dbReference type="Proteomes" id="UP000004221">
    <property type="component" value="Unassembled WGS sequence"/>
</dbReference>
<evidence type="ECO:0000259" key="4">
    <source>
        <dbReference type="Pfam" id="PF00535"/>
    </source>
</evidence>
<comment type="similarity">
    <text evidence="1">Belongs to the glycosyltransferase 2 family.</text>
</comment>
<keyword evidence="2" id="KW-0328">Glycosyltransferase</keyword>
<dbReference type="Gene3D" id="3.90.550.10">
    <property type="entry name" value="Spore Coat Polysaccharide Biosynthesis Protein SpsA, Chain A"/>
    <property type="match status" value="1"/>
</dbReference>
<keyword evidence="3 5" id="KW-0808">Transferase</keyword>
<dbReference type="CDD" id="cd04186">
    <property type="entry name" value="GT_2_like_c"/>
    <property type="match status" value="1"/>
</dbReference>
<dbReference type="SUPFAM" id="SSF53448">
    <property type="entry name" value="Nucleotide-diphospho-sugar transferases"/>
    <property type="match status" value="1"/>
</dbReference>
<dbReference type="AlphaFoldDB" id="I4EC98"/>
<keyword evidence="6" id="KW-1185">Reference proteome</keyword>
<accession>I4EC98</accession>
<gene>
    <name evidence="5" type="ORF">NITHO_1010006</name>
</gene>
<sequence length="334" mass="36318">MPMISVVIVTYDGWPLLRECLRSLQHQSRRPAEVIVVDNGSHDGTRDHLLSQFPDVTLVAAGRNLGFAAGNNLGIARARGDLVVLLNNDTVAEPEFLARLVDPFDRDPRLGSVASTMVFSSAPDIIASAGIDVFDNGLALDRGLGLPQGACTVEVPVFGASAGAAAYRRAALDDAGLFPESFFMYLEDVDLAWRLRLRGWDTVHAPGAVVRHDYSASAVEGSARKRFLLARNRLWVIARCVPGSLLRRYWWRIVRYDAQVFGYGIARLDHAAARGRIAGLLGLPARMAEREGIQSSMTVSNRELSLWLRPSLPGAELLRLRHLSAGLAGGGTGR</sequence>
<dbReference type="InterPro" id="IPR029044">
    <property type="entry name" value="Nucleotide-diphossugar_trans"/>
</dbReference>
<evidence type="ECO:0000256" key="2">
    <source>
        <dbReference type="ARBA" id="ARBA00022676"/>
    </source>
</evidence>